<keyword evidence="4" id="KW-0238">DNA-binding</keyword>
<keyword evidence="3" id="KW-0067">ATP-binding</keyword>
<proteinExistence type="predicted"/>
<dbReference type="Gene3D" id="3.40.50.300">
    <property type="entry name" value="P-loop containing nucleotide triphosphate hydrolases"/>
    <property type="match status" value="1"/>
</dbReference>
<dbReference type="Pfam" id="PF00488">
    <property type="entry name" value="MutS_V"/>
    <property type="match status" value="1"/>
</dbReference>
<dbReference type="PROSITE" id="PS00486">
    <property type="entry name" value="DNA_MISMATCH_REPAIR_2"/>
    <property type="match status" value="1"/>
</dbReference>
<gene>
    <name evidence="6" type="ORF">JQM67_09910</name>
</gene>
<dbReference type="SMART" id="SM00533">
    <property type="entry name" value="MUTSd"/>
    <property type="match status" value="1"/>
</dbReference>
<comment type="caution">
    <text evidence="6">The sequence shown here is derived from an EMBL/GenBank/DDBJ whole genome shotgun (WGS) entry which is preliminary data.</text>
</comment>
<evidence type="ECO:0000313" key="7">
    <source>
        <dbReference type="Proteomes" id="UP001299220"/>
    </source>
</evidence>
<dbReference type="SUPFAM" id="SSF48334">
    <property type="entry name" value="DNA repair protein MutS, domain III"/>
    <property type="match status" value="1"/>
</dbReference>
<keyword evidence="2" id="KW-0547">Nucleotide-binding</keyword>
<keyword evidence="7" id="KW-1185">Reference proteome</keyword>
<evidence type="ECO:0000256" key="4">
    <source>
        <dbReference type="ARBA" id="ARBA00023125"/>
    </source>
</evidence>
<keyword evidence="1" id="KW-0378">Hydrolase</keyword>
<dbReference type="SMART" id="SM00534">
    <property type="entry name" value="MUTSac"/>
    <property type="match status" value="1"/>
</dbReference>
<dbReference type="SUPFAM" id="SSF52540">
    <property type="entry name" value="P-loop containing nucleoside triphosphate hydrolases"/>
    <property type="match status" value="1"/>
</dbReference>
<evidence type="ECO:0000256" key="1">
    <source>
        <dbReference type="ARBA" id="ARBA00022722"/>
    </source>
</evidence>
<dbReference type="EMBL" id="JAFBIT010000003">
    <property type="protein sequence ID" value="MCF2652915.1"/>
    <property type="molecule type" value="Genomic_DNA"/>
</dbReference>
<dbReference type="RefSeq" id="WP_235323954.1">
    <property type="nucleotide sequence ID" value="NZ_JAFBIT010000003.1"/>
</dbReference>
<dbReference type="PANTHER" id="PTHR48466:SF2">
    <property type="entry name" value="OS10G0509000 PROTEIN"/>
    <property type="match status" value="1"/>
</dbReference>
<accession>A0ABS9CQ86</accession>
<dbReference type="InterPro" id="IPR045076">
    <property type="entry name" value="MutS"/>
</dbReference>
<sequence length="647" mass="70936">MQNALETLEFDKIREQLVSYAATQSAKERLAALTPILSEVRLSGALRETDGARKILDFAGLPPLPDTAAVKTALTLAEKGALLTSEQLLSCAAFGAACKRLKAYLKKAESTGASLAFNGAVLDPLEELTLEIHRCISGSGVDSNATKALRDIRRQMENARGQIKTKMDELLKSHKKYCTDSFVSVKNGHYTLPVSKNYKNQVAGTVIATSSAGSTCFIEPSAIHRFTEKLALLETEETVEIDKILYTLSALVAEQDTVIRLNAETIESLDFAFAKGKLSLETDGSAPQLNTERRMKIVKGRHPLLNRDDCVPVDFEIGQERHGQKIRGIVITGPNTGGKTVTLKLVGLFSVMAQCGLHLPCESAEICMNGNVLCDIGDRQDITQNLSTFSAHITNIIDILNGTARDSLVLLDELGSGTDPAEGMGIAVSILEELRRRGCLFLATTHYAEVKQYAEKAEGVLNARMTFDRETLRPEYRLVIGEAGESCAFYIAQRLGYPAHLLDYAKSVTYGRSDTPECALNFTPLENAPAAPHKKSQIEKAPRQKTIPAHAQQFGLGDSVFVYPGKKIGIIYQPADETGTLVVQVQGRKYRVKHNRLKLQTKASELYPPDYDFSIIFDTVENRKARHKMDKGHTGVEASCDTEIEDL</sequence>
<dbReference type="PIRSF" id="PIRSF005814">
    <property type="entry name" value="MutS_YshD"/>
    <property type="match status" value="1"/>
</dbReference>
<dbReference type="InterPro" id="IPR007696">
    <property type="entry name" value="DNA_mismatch_repair_MutS_core"/>
</dbReference>
<evidence type="ECO:0000259" key="5">
    <source>
        <dbReference type="PROSITE" id="PS00486"/>
    </source>
</evidence>
<evidence type="ECO:0000313" key="6">
    <source>
        <dbReference type="EMBL" id="MCF2652915.1"/>
    </source>
</evidence>
<keyword evidence="1" id="KW-0540">Nuclease</keyword>
<dbReference type="PANTHER" id="PTHR48466">
    <property type="entry name" value="OS10G0509000 PROTEIN-RELATED"/>
    <property type="match status" value="1"/>
</dbReference>
<feature type="domain" description="DNA mismatch repair proteins mutS family" evidence="5">
    <location>
        <begin position="407"/>
        <end position="423"/>
    </location>
</feature>
<dbReference type="Proteomes" id="UP001299220">
    <property type="component" value="Unassembled WGS sequence"/>
</dbReference>
<dbReference type="InterPro" id="IPR005747">
    <property type="entry name" value="MutS2"/>
</dbReference>
<name>A0ABS9CQ86_9FIRM</name>
<dbReference type="InterPro" id="IPR036187">
    <property type="entry name" value="DNA_mismatch_repair_MutS_sf"/>
</dbReference>
<evidence type="ECO:0000256" key="3">
    <source>
        <dbReference type="ARBA" id="ARBA00022840"/>
    </source>
</evidence>
<dbReference type="InterPro" id="IPR000432">
    <property type="entry name" value="DNA_mismatch_repair_MutS_C"/>
</dbReference>
<dbReference type="NCBIfam" id="TIGR01069">
    <property type="entry name" value="mutS2"/>
    <property type="match status" value="1"/>
</dbReference>
<dbReference type="InterPro" id="IPR027417">
    <property type="entry name" value="P-loop_NTPase"/>
</dbReference>
<reference evidence="6 7" key="1">
    <citation type="submission" date="2020-12" db="EMBL/GenBank/DDBJ databases">
        <title>Whole genome sequences of gut porcine anaerobes.</title>
        <authorList>
            <person name="Kubasova T."/>
            <person name="Jahodarova E."/>
            <person name="Rychlik I."/>
        </authorList>
    </citation>
    <scope>NUCLEOTIDE SEQUENCE [LARGE SCALE GENOMIC DNA]</scope>
    <source>
        <strain evidence="6 7">An867</strain>
    </source>
</reference>
<organism evidence="6 7">
    <name type="scientific">Anaeromassilibacillus senegalensis</name>
    <dbReference type="NCBI Taxonomy" id="1673717"/>
    <lineage>
        <taxon>Bacteria</taxon>
        <taxon>Bacillati</taxon>
        <taxon>Bacillota</taxon>
        <taxon>Clostridia</taxon>
        <taxon>Eubacteriales</taxon>
        <taxon>Acutalibacteraceae</taxon>
        <taxon>Anaeromassilibacillus</taxon>
    </lineage>
</organism>
<evidence type="ECO:0000256" key="2">
    <source>
        <dbReference type="ARBA" id="ARBA00022741"/>
    </source>
</evidence>
<protein>
    <submittedName>
        <fullName evidence="6">DNA mismatch repair protein MutS</fullName>
    </submittedName>
</protein>